<comment type="caution">
    <text evidence="2">The sequence shown here is derived from an EMBL/GenBank/DDBJ whole genome shotgun (WGS) entry which is preliminary data.</text>
</comment>
<reference evidence="2" key="1">
    <citation type="journal article" date="2020" name="mSystems">
        <title>Genome- and Community-Level Interaction Insights into Carbon Utilization and Element Cycling Functions of Hydrothermarchaeota in Hydrothermal Sediment.</title>
        <authorList>
            <person name="Zhou Z."/>
            <person name="Liu Y."/>
            <person name="Xu W."/>
            <person name="Pan J."/>
            <person name="Luo Z.H."/>
            <person name="Li M."/>
        </authorList>
    </citation>
    <scope>NUCLEOTIDE SEQUENCE [LARGE SCALE GENOMIC DNA]</scope>
    <source>
        <strain evidence="2">SpSt-243</strain>
    </source>
</reference>
<keyword evidence="2" id="KW-0808">Transferase</keyword>
<dbReference type="InterPro" id="IPR029063">
    <property type="entry name" value="SAM-dependent_MTases_sf"/>
</dbReference>
<dbReference type="EMBL" id="DSKI01000430">
    <property type="protein sequence ID" value="HEB43686.1"/>
    <property type="molecule type" value="Genomic_DNA"/>
</dbReference>
<accession>A0A7C1T4B8</accession>
<name>A0A7C1T4B8_9HYPH</name>
<dbReference type="GO" id="GO:0008168">
    <property type="term" value="F:methyltransferase activity"/>
    <property type="evidence" value="ECO:0007669"/>
    <property type="project" value="UniProtKB-KW"/>
</dbReference>
<feature type="domain" description="Methyltransferase FkbM" evidence="1">
    <location>
        <begin position="47"/>
        <end position="231"/>
    </location>
</feature>
<dbReference type="Gene3D" id="3.40.50.150">
    <property type="entry name" value="Vaccinia Virus protein VP39"/>
    <property type="match status" value="1"/>
</dbReference>
<dbReference type="InterPro" id="IPR052514">
    <property type="entry name" value="SAM-dependent_MTase"/>
</dbReference>
<protein>
    <submittedName>
        <fullName evidence="2">FkbM family methyltransferase</fullName>
    </submittedName>
</protein>
<gene>
    <name evidence="2" type="ORF">ENP70_08310</name>
</gene>
<dbReference type="GO" id="GO:0032259">
    <property type="term" value="P:methylation"/>
    <property type="evidence" value="ECO:0007669"/>
    <property type="project" value="UniProtKB-KW"/>
</dbReference>
<evidence type="ECO:0000259" key="1">
    <source>
        <dbReference type="Pfam" id="PF05050"/>
    </source>
</evidence>
<sequence>MTSLTERLSTSFGLARSLVVYYGQPWRRSALRQFYASIVKPGELVFDIGAHVGSRSSTLLKLGAKVVAVEPQPAFADFIENRFAGALTGFERAAVGRTAGQIDLLISSRHPTVTSISSRFVETVKQSKGFSQVVWDRKVTVPMVTLDHLVSKYGLPAFCKIDVEGAEAEILYGLSKPIPLIAFEYIPAMPSVASNAVDRLMGIGNYRFNRVVGEQHRFVSDRWKSADELLVELSQMPPEAQSGDVYARIETR</sequence>
<dbReference type="NCBIfam" id="TIGR01444">
    <property type="entry name" value="fkbM_fam"/>
    <property type="match status" value="1"/>
</dbReference>
<proteinExistence type="predicted"/>
<dbReference type="AlphaFoldDB" id="A0A7C1T4B8"/>
<dbReference type="Pfam" id="PF05050">
    <property type="entry name" value="Methyltransf_21"/>
    <property type="match status" value="1"/>
</dbReference>
<evidence type="ECO:0000313" key="2">
    <source>
        <dbReference type="EMBL" id="HEB43686.1"/>
    </source>
</evidence>
<dbReference type="SUPFAM" id="SSF53335">
    <property type="entry name" value="S-adenosyl-L-methionine-dependent methyltransferases"/>
    <property type="match status" value="1"/>
</dbReference>
<organism evidence="2">
    <name type="scientific">Agrobacterium albertimagni</name>
    <dbReference type="NCBI Taxonomy" id="147266"/>
    <lineage>
        <taxon>Bacteria</taxon>
        <taxon>Pseudomonadati</taxon>
        <taxon>Pseudomonadota</taxon>
        <taxon>Alphaproteobacteria</taxon>
        <taxon>Hyphomicrobiales</taxon>
        <taxon>Rhizobiaceae</taxon>
        <taxon>Rhizobium/Agrobacterium group</taxon>
        <taxon>Agrobacterium</taxon>
    </lineage>
</organism>
<dbReference type="InterPro" id="IPR006342">
    <property type="entry name" value="FkbM_mtfrase"/>
</dbReference>
<dbReference type="PANTHER" id="PTHR34203:SF15">
    <property type="entry name" value="SLL1173 PROTEIN"/>
    <property type="match status" value="1"/>
</dbReference>
<dbReference type="PANTHER" id="PTHR34203">
    <property type="entry name" value="METHYLTRANSFERASE, FKBM FAMILY PROTEIN"/>
    <property type="match status" value="1"/>
</dbReference>
<keyword evidence="2" id="KW-0489">Methyltransferase</keyword>